<comment type="caution">
    <text evidence="1">The sequence shown here is derived from an EMBL/GenBank/DDBJ whole genome shotgun (WGS) entry which is preliminary data.</text>
</comment>
<evidence type="ECO:0000313" key="2">
    <source>
        <dbReference type="Proteomes" id="UP000030143"/>
    </source>
</evidence>
<organism evidence="1 2">
    <name type="scientific">Penicillium expansum</name>
    <name type="common">Blue mold rot fungus</name>
    <dbReference type="NCBI Taxonomy" id="27334"/>
    <lineage>
        <taxon>Eukaryota</taxon>
        <taxon>Fungi</taxon>
        <taxon>Dikarya</taxon>
        <taxon>Ascomycota</taxon>
        <taxon>Pezizomycotina</taxon>
        <taxon>Eurotiomycetes</taxon>
        <taxon>Eurotiomycetidae</taxon>
        <taxon>Eurotiales</taxon>
        <taxon>Aspergillaceae</taxon>
        <taxon>Penicillium</taxon>
    </lineage>
</organism>
<accession>A0A0A2JHL7</accession>
<dbReference type="AlphaFoldDB" id="A0A0A2JHL7"/>
<sequence length="96" mass="10928">MSATKEHKSTQFPLSIESPPSYNDVSGAVIINQEGKPQFLSPEEEVERHHRLQQAVREKMLGLPRTTKFEWHWGTSGMSEYTATMSEDPPLPLYTP</sequence>
<proteinExistence type="predicted"/>
<dbReference type="EMBL" id="JQFZ01000276">
    <property type="protein sequence ID" value="KGO51805.1"/>
    <property type="molecule type" value="Genomic_DNA"/>
</dbReference>
<evidence type="ECO:0000313" key="1">
    <source>
        <dbReference type="EMBL" id="KGO51805.1"/>
    </source>
</evidence>
<keyword evidence="2" id="KW-1185">Reference proteome</keyword>
<name>A0A0A2JHL7_PENEN</name>
<protein>
    <submittedName>
        <fullName evidence="1">Uncharacterized protein</fullName>
    </submittedName>
</protein>
<gene>
    <name evidence="1" type="ORF">PEX2_065250</name>
</gene>
<dbReference type="VEuPathDB" id="FungiDB:PEXP_010110"/>
<dbReference type="Proteomes" id="UP000030143">
    <property type="component" value="Unassembled WGS sequence"/>
</dbReference>
<reference evidence="1 2" key="1">
    <citation type="journal article" date="2015" name="Mol. Plant Microbe Interact.">
        <title>Genome, transcriptome, and functional analyses of Penicillium expansum provide new insights into secondary metabolism and pathogenicity.</title>
        <authorList>
            <person name="Ballester A.R."/>
            <person name="Marcet-Houben M."/>
            <person name="Levin E."/>
            <person name="Sela N."/>
            <person name="Selma-Lazaro C."/>
            <person name="Carmona L."/>
            <person name="Wisniewski M."/>
            <person name="Droby S."/>
            <person name="Gonzalez-Candelas L."/>
            <person name="Gabaldon T."/>
        </authorList>
    </citation>
    <scope>NUCLEOTIDE SEQUENCE [LARGE SCALE GENOMIC DNA]</scope>
    <source>
        <strain evidence="1 2">MD-8</strain>
    </source>
</reference>
<dbReference type="GeneID" id="27679216"/>
<dbReference type="HOGENOM" id="CLU_2360385_0_0_1"/>
<dbReference type="RefSeq" id="XP_016594688.1">
    <property type="nucleotide sequence ID" value="XM_016743796.1"/>
</dbReference>